<proteinExistence type="predicted"/>
<evidence type="ECO:0000256" key="1">
    <source>
        <dbReference type="SAM" id="MobiDB-lite"/>
    </source>
</evidence>
<feature type="compositionally biased region" description="Gly residues" evidence="1">
    <location>
        <begin position="46"/>
        <end position="59"/>
    </location>
</feature>
<keyword evidence="3" id="KW-1185">Reference proteome</keyword>
<dbReference type="EMBL" id="BAABUJ010000020">
    <property type="protein sequence ID" value="GAA5801891.1"/>
    <property type="molecule type" value="Genomic_DNA"/>
</dbReference>
<name>A0ABP9Y4H0_9FUNG</name>
<sequence length="96" mass="9745">MDTLPPMPQSKPIDAKAHPSQSTNIVPVKGTINVESVDYSDDEESGGGGGGGGGGGSSSGNGNIQSLDSLMADLGNMVKTPRPDINNNNNTSEVIF</sequence>
<dbReference type="Proteomes" id="UP001476247">
    <property type="component" value="Unassembled WGS sequence"/>
</dbReference>
<organism evidence="2 3">
    <name type="scientific">Helicostylum pulchrum</name>
    <dbReference type="NCBI Taxonomy" id="562976"/>
    <lineage>
        <taxon>Eukaryota</taxon>
        <taxon>Fungi</taxon>
        <taxon>Fungi incertae sedis</taxon>
        <taxon>Mucoromycota</taxon>
        <taxon>Mucoromycotina</taxon>
        <taxon>Mucoromycetes</taxon>
        <taxon>Mucorales</taxon>
        <taxon>Mucorineae</taxon>
        <taxon>Mucoraceae</taxon>
        <taxon>Helicostylum</taxon>
    </lineage>
</organism>
<gene>
    <name evidence="2" type="ORF">HPULCUR_007349</name>
</gene>
<comment type="caution">
    <text evidence="2">The sequence shown here is derived from an EMBL/GenBank/DDBJ whole genome shotgun (WGS) entry which is preliminary data.</text>
</comment>
<feature type="compositionally biased region" description="Polar residues" evidence="1">
    <location>
        <begin position="85"/>
        <end position="96"/>
    </location>
</feature>
<evidence type="ECO:0000313" key="3">
    <source>
        <dbReference type="Proteomes" id="UP001476247"/>
    </source>
</evidence>
<evidence type="ECO:0000313" key="2">
    <source>
        <dbReference type="EMBL" id="GAA5801891.1"/>
    </source>
</evidence>
<feature type="region of interest" description="Disordered" evidence="1">
    <location>
        <begin position="1"/>
        <end position="96"/>
    </location>
</feature>
<reference evidence="2 3" key="1">
    <citation type="submission" date="2024-04" db="EMBL/GenBank/DDBJ databases">
        <title>genome sequences of Mucor flavus KT1a and Helicostylum pulchrum KT1b strains isolation_sourced from the surface of a dry-aged beef.</title>
        <authorList>
            <person name="Toyotome T."/>
            <person name="Hosono M."/>
            <person name="Torimaru M."/>
            <person name="Fukuda K."/>
            <person name="Mikami N."/>
        </authorList>
    </citation>
    <scope>NUCLEOTIDE SEQUENCE [LARGE SCALE GENOMIC DNA]</scope>
    <source>
        <strain evidence="2 3">KT1b</strain>
    </source>
</reference>
<protein>
    <submittedName>
        <fullName evidence="2">Uncharacterized protein</fullName>
    </submittedName>
</protein>
<accession>A0ABP9Y4H0</accession>